<proteinExistence type="predicted"/>
<gene>
    <name evidence="1" type="ordered locus">CV_3854</name>
</gene>
<evidence type="ECO:0000313" key="2">
    <source>
        <dbReference type="Proteomes" id="UP000001424"/>
    </source>
</evidence>
<dbReference type="HOGENOM" id="CLU_2407941_0_0_4"/>
<dbReference type="Proteomes" id="UP000001424">
    <property type="component" value="Chromosome"/>
</dbReference>
<name>Q7NRC9_CHRVO</name>
<organism evidence="1 2">
    <name type="scientific">Chromobacterium violaceum (strain ATCC 12472 / DSM 30191 / JCM 1249 / CCUG 213 / NBRC 12614 / NCIMB 9131 / NCTC 9757 / MK)</name>
    <dbReference type="NCBI Taxonomy" id="243365"/>
    <lineage>
        <taxon>Bacteria</taxon>
        <taxon>Pseudomonadati</taxon>
        <taxon>Pseudomonadota</taxon>
        <taxon>Betaproteobacteria</taxon>
        <taxon>Neisseriales</taxon>
        <taxon>Chromobacteriaceae</taxon>
        <taxon>Chromobacterium</taxon>
    </lineage>
</organism>
<dbReference type="KEGG" id="cvi:CV_3854"/>
<sequence>MSSISLRAPRAHLSVHPVPEKATTALIKQSKSSNANGIGIPFALRQMSMVDITRYQPIGRQIMITSKSILAQIEQALFSVGHTTQQQEEARI</sequence>
<evidence type="ECO:0000313" key="1">
    <source>
        <dbReference type="EMBL" id="AAQ61516.1"/>
    </source>
</evidence>
<dbReference type="RefSeq" id="WP_011137401.1">
    <property type="nucleotide sequence ID" value="NC_005085.1"/>
</dbReference>
<dbReference type="STRING" id="243365.CV_3854"/>
<dbReference type="AlphaFoldDB" id="Q7NRC9"/>
<reference evidence="1 2" key="1">
    <citation type="journal article" date="2003" name="Proc. Natl. Acad. Sci. U.S.A.">
        <title>The complete genome sequence of Chromobacterium violaceum reveals remarkable and exploitable bacterial adaptability.</title>
        <authorList>
            <person name="Vasconcelos A.T.R."/>
            <person name="de Almeida D.F."/>
            <person name="Almeida F.C."/>
            <person name="de Almeida L.G.P."/>
            <person name="de Almeida R."/>
            <person name="Goncalves J.A.A."/>
            <person name="Andrade E.M."/>
            <person name="Antonio R.V."/>
            <person name="Araripe J."/>
            <person name="de Araujo M.F.F."/>
            <person name="Filho S.A."/>
            <person name="Azevedo V."/>
            <person name="Batista A.J."/>
            <person name="Bataus L.A.M."/>
            <person name="Batista J.S."/>
            <person name="Belo A."/>
            <person name="vander Berg C."/>
            <person name="Blamey J."/>
            <person name="Bogo M."/>
            <person name="Bonato S."/>
            <person name="Bordignon J."/>
            <person name="Brito C.A."/>
            <person name="Brocchi M."/>
            <person name="Burity H.A."/>
            <person name="Camargo A.A."/>
            <person name="Cardoso D.D.P."/>
            <person name="Carneiro N.P."/>
            <person name="Carraro D.M."/>
            <person name="Carvalho C.M.B."/>
            <person name="Cascardo J.C.M."/>
            <person name="Cavada B.S."/>
            <person name="Chueire L.M.O."/>
            <person name="Pasa T.B.C."/>
            <person name="Duran N."/>
            <person name="Fagundes N."/>
            <person name="Falcao C.L."/>
            <person name="Fantinatti F."/>
            <person name="Farias I.P."/>
            <person name="Felipe M.S.S."/>
            <person name="Ferrari L.P."/>
            <person name="Ferro J.A."/>
            <person name="Ferro M.I.T."/>
            <person name="Franco G.R."/>
            <person name="Freitas N.S.A."/>
            <person name="Furlan L.R."/>
            <person name="Gazzinelli R.T."/>
            <person name="Gomes E.A."/>
            <person name="Goncalves P.R."/>
            <person name="Grangeiro T.B."/>
            <person name="Grattapaglia D."/>
            <person name="Grisard E.C."/>
            <person name="Guimaraes C.T."/>
            <person name="Hanna E.S."/>
            <person name="Hungria M."/>
            <person name="Jardim S.N."/>
            <person name="Laurino J."/>
            <person name="Leoi L.C.T."/>
            <person name="Fassarella L."/>
            <person name="Lima A."/>
            <person name="Loureiro M.F."/>
            <person name="Lyra M.C.P."/>
            <person name="Macedo M."/>
            <person name="Madeira H.M.F."/>
            <person name="Manfio G.P."/>
            <person name="Maranhao A.Q."/>
            <person name="Martins W.S."/>
            <person name="di Mauro S.M.Z."/>
            <person name="de Medeiros S.R.B."/>
            <person name="Meissner R.D.V."/>
            <person name="Menck C.F.M."/>
            <person name="Moreira M.A.M."/>
            <person name="Nascimento F.F."/>
            <person name="Nicolas M.F."/>
            <person name="Oliveira J.G."/>
            <person name="Oliveira S.C."/>
            <person name="Paixao R.F.C."/>
            <person name="Parente J.A."/>
            <person name="Pedrosa F.O."/>
            <person name="Pena S.J.D."/>
            <person name="Perreira J.O."/>
            <person name="Perreira M."/>
            <person name="Pinto L.S.R.C."/>
            <person name="Pinto L.S."/>
            <person name="Porto J.I.R."/>
            <person name="Potrich D.P."/>
            <person name="Neto C.E.R."/>
            <person name="Reis A.M.M."/>
            <person name="Rigo L.U."/>
            <person name="Rondinelli E."/>
            <person name="dos Santos E.B.P."/>
            <person name="Santos F.R."/>
            <person name="Schneider M.P.C."/>
            <person name="Seuanez H.N."/>
            <person name="Silva A.M.R."/>
            <person name="da Silva A.L.C."/>
            <person name="Silva D.W."/>
            <person name="Silva R."/>
            <person name="Simoes I.C."/>
            <person name="Simon D."/>
            <person name="Soares C.M.A."/>
            <person name="Soares R.B.A."/>
            <person name="Souza E.M."/>
            <person name="Souza K.R.L."/>
            <person name="Souza R.C."/>
            <person name="Steffens M.B.R."/>
            <person name="Steindel M."/>
            <person name="Teixeira S.R."/>
            <person name="Urmenyi T."/>
            <person name="Vettore A."/>
            <person name="Wassem R."/>
            <person name="Zaha A."/>
            <person name="Simpson A.J.G."/>
        </authorList>
    </citation>
    <scope>NUCLEOTIDE SEQUENCE [LARGE SCALE GENOMIC DNA]</scope>
    <source>
        <strain evidence="2">ATCC 12472 / DSM 30191 / JCM 1249 / NBRC 12614 / NCIMB 9131 / NCTC 9757</strain>
    </source>
</reference>
<keyword evidence="2" id="KW-1185">Reference proteome</keyword>
<accession>Q7NRC9</accession>
<protein>
    <submittedName>
        <fullName evidence="1">Uncharacterized protein</fullName>
    </submittedName>
</protein>
<dbReference type="EMBL" id="AE016825">
    <property type="protein sequence ID" value="AAQ61516.1"/>
    <property type="molecule type" value="Genomic_DNA"/>
</dbReference>